<comment type="caution">
    <text evidence="6">The sequence shown here is derived from an EMBL/GenBank/DDBJ whole genome shotgun (WGS) entry which is preliminary data.</text>
</comment>
<evidence type="ECO:0000256" key="2">
    <source>
        <dbReference type="ARBA" id="ARBA00022448"/>
    </source>
</evidence>
<dbReference type="PRINTS" id="PR01036">
    <property type="entry name" value="TCRTETB"/>
</dbReference>
<dbReference type="PANTHER" id="PTHR42718:SF9">
    <property type="entry name" value="MAJOR FACILITATOR SUPERFAMILY MULTIDRUG TRANSPORTER MFSC"/>
    <property type="match status" value="1"/>
</dbReference>
<dbReference type="AlphaFoldDB" id="A0A132DSY4"/>
<keyword evidence="4" id="KW-1133">Transmembrane helix</keyword>
<keyword evidence="3" id="KW-0812">Transmembrane</keyword>
<keyword evidence="5" id="KW-0472">Membrane</keyword>
<keyword evidence="2" id="KW-0813">Transport</keyword>
<dbReference type="CDD" id="cd17321">
    <property type="entry name" value="MFS_MMR_MDR_like"/>
    <property type="match status" value="1"/>
</dbReference>
<evidence type="ECO:0000256" key="3">
    <source>
        <dbReference type="ARBA" id="ARBA00022692"/>
    </source>
</evidence>
<evidence type="ECO:0000313" key="6">
    <source>
        <dbReference type="EMBL" id="PRH42526.1"/>
    </source>
</evidence>
<dbReference type="EMBL" id="PVHK01000063">
    <property type="protein sequence ID" value="PRH42526.1"/>
    <property type="molecule type" value="Genomic_DNA"/>
</dbReference>
<dbReference type="Gene3D" id="1.20.1250.20">
    <property type="entry name" value="MFS general substrate transporter like domains"/>
    <property type="match status" value="1"/>
</dbReference>
<accession>A0A132DSY4</accession>
<dbReference type="GO" id="GO:0022857">
    <property type="term" value="F:transmembrane transporter activity"/>
    <property type="evidence" value="ECO:0007669"/>
    <property type="project" value="InterPro"/>
</dbReference>
<protein>
    <submittedName>
        <fullName evidence="6">MFS transporter</fullName>
    </submittedName>
</protein>
<dbReference type="Gene3D" id="1.20.1720.10">
    <property type="entry name" value="Multidrug resistance protein D"/>
    <property type="match status" value="1"/>
</dbReference>
<evidence type="ECO:0000256" key="1">
    <source>
        <dbReference type="ARBA" id="ARBA00004141"/>
    </source>
</evidence>
<dbReference type="OMA" id="FAVWGST"/>
<dbReference type="PROSITE" id="PS50850">
    <property type="entry name" value="MFS"/>
    <property type="match status" value="1"/>
</dbReference>
<dbReference type="RefSeq" id="WP_011880509.1">
    <property type="nucleotide sequence ID" value="NZ_CADFEW010000002.1"/>
</dbReference>
<proteinExistence type="predicted"/>
<organism evidence="6 7">
    <name type="scientific">Burkholderia vietnamiensis</name>
    <dbReference type="NCBI Taxonomy" id="60552"/>
    <lineage>
        <taxon>Bacteria</taxon>
        <taxon>Pseudomonadati</taxon>
        <taxon>Pseudomonadota</taxon>
        <taxon>Betaproteobacteria</taxon>
        <taxon>Burkholderiales</taxon>
        <taxon>Burkholderiaceae</taxon>
        <taxon>Burkholderia</taxon>
        <taxon>Burkholderia cepacia complex</taxon>
    </lineage>
</organism>
<dbReference type="Proteomes" id="UP000237632">
    <property type="component" value="Unassembled WGS sequence"/>
</dbReference>
<dbReference type="GO" id="GO:0016020">
    <property type="term" value="C:membrane"/>
    <property type="evidence" value="ECO:0007669"/>
    <property type="project" value="UniProtKB-SubCell"/>
</dbReference>
<dbReference type="SUPFAM" id="SSF103473">
    <property type="entry name" value="MFS general substrate transporter"/>
    <property type="match status" value="1"/>
</dbReference>
<dbReference type="PANTHER" id="PTHR42718">
    <property type="entry name" value="MAJOR FACILITATOR SUPERFAMILY MULTIDRUG TRANSPORTER MFSC"/>
    <property type="match status" value="1"/>
</dbReference>
<gene>
    <name evidence="6" type="ORF">C6T65_09795</name>
</gene>
<name>A0A132DSY4_BURVI</name>
<comment type="subcellular location">
    <subcellularLocation>
        <location evidence="1">Membrane</location>
        <topology evidence="1">Multi-pass membrane protein</topology>
    </subcellularLocation>
</comment>
<evidence type="ECO:0000256" key="5">
    <source>
        <dbReference type="ARBA" id="ARBA00023136"/>
    </source>
</evidence>
<reference evidence="6 7" key="1">
    <citation type="submission" date="2018-03" db="EMBL/GenBank/DDBJ databases">
        <authorList>
            <person name="Nguyen K."/>
            <person name="Fouts D."/>
            <person name="Sutton G."/>
        </authorList>
    </citation>
    <scope>NUCLEOTIDE SEQUENCE [LARGE SCALE GENOMIC DNA]</scope>
    <source>
        <strain evidence="6 7">AU3578</strain>
    </source>
</reference>
<dbReference type="InterPro" id="IPR036259">
    <property type="entry name" value="MFS_trans_sf"/>
</dbReference>
<sequence length="516" mass="54448">MKKWIVLFSIGICLLLANLDMTIVNLALPAFSTEFGASMQQIQLIIVSYLTAAAAFFCLFGKMADSVGRKRVFMFGAVLFMVSSLYLGAWSSTVTEIIVARFVQGAGFAATLGLALVLIANAFPPDQKGFATGVAVTITGVGMALGPPTGGFILQYLGWRWIFLLNVPLGLLSIVLTWIFVSDDAAGARRPLALDVAGVPFYLFALGCLIYVSNMLSTAATATLAAIAVAGLLSAAIFVRRSLRKPAPLINVTLLTSRGYLTVILIRMIFNYTMASFLFVLPLFMQNVLDYSKLKSGMWLLCMTIAVAFIAPLAGKVIDRVGFRIPTLVSMSLLFVSCAAFCVLGPATSSAIFVVGLFCFGVSNGMLTTATINGVTTQVPAKDAGTAIGLFFTLVMVGSMFGVSVAGLVLDRVSHAEVVARLAHAALPLAEPARAALFMAANGSRNIAESGLQNDAPTFAAATQIAHAAYYSALGKLMTGNALLTLVGVGLSIMLLKKQPSRSMSGATHAIEIPER</sequence>
<dbReference type="InterPro" id="IPR020846">
    <property type="entry name" value="MFS_dom"/>
</dbReference>
<evidence type="ECO:0000256" key="4">
    <source>
        <dbReference type="ARBA" id="ARBA00022989"/>
    </source>
</evidence>
<dbReference type="Pfam" id="PF07690">
    <property type="entry name" value="MFS_1"/>
    <property type="match status" value="1"/>
</dbReference>
<evidence type="ECO:0000313" key="7">
    <source>
        <dbReference type="Proteomes" id="UP000237632"/>
    </source>
</evidence>
<dbReference type="InterPro" id="IPR011701">
    <property type="entry name" value="MFS"/>
</dbReference>